<sequence length="176" mass="20388">MMTEINPAETIKKKTHPNPHQTIRKTNQTSAIDGYVVFVRNIHEEAHEDDVHDIFSDFGNIKNINLNLERRSGLVKGYALIEYAEKDQAQESIEKMNGKEYRDKELSVGWTFVDGPLNDDYTEFSGSSSSSITPVPRGNRNGRPRGNNNRRYSNDHNNRRRKRTPSPPQSRKRERY</sequence>
<dbReference type="SMART" id="SM00360">
    <property type="entry name" value="RRM"/>
    <property type="match status" value="1"/>
</dbReference>
<protein>
    <submittedName>
        <fullName evidence="4">RNA-binding protein</fullName>
    </submittedName>
</protein>
<dbReference type="Proteomes" id="UP001431209">
    <property type="component" value="Unassembled WGS sequence"/>
</dbReference>
<keyword evidence="5" id="KW-1185">Reference proteome</keyword>
<feature type="compositionally biased region" description="Polar residues" evidence="2">
    <location>
        <begin position="18"/>
        <end position="27"/>
    </location>
</feature>
<reference evidence="4 5" key="1">
    <citation type="submission" date="2024-03" db="EMBL/GenBank/DDBJ databases">
        <title>The Acrasis kona genome and developmental transcriptomes reveal deep origins of eukaryotic multicellular pathways.</title>
        <authorList>
            <person name="Sheikh S."/>
            <person name="Fu C.-J."/>
            <person name="Brown M.W."/>
            <person name="Baldauf S.L."/>
        </authorList>
    </citation>
    <scope>NUCLEOTIDE SEQUENCE [LARGE SCALE GENOMIC DNA]</scope>
    <source>
        <strain evidence="4 5">ATCC MYA-3509</strain>
    </source>
</reference>
<dbReference type="SUPFAM" id="SSF54928">
    <property type="entry name" value="RNA-binding domain, RBD"/>
    <property type="match status" value="1"/>
</dbReference>
<keyword evidence="1" id="KW-0694">RNA-binding</keyword>
<dbReference type="GO" id="GO:0005634">
    <property type="term" value="C:nucleus"/>
    <property type="evidence" value="ECO:0007669"/>
    <property type="project" value="InterPro"/>
</dbReference>
<proteinExistence type="predicted"/>
<feature type="domain" description="RRM" evidence="3">
    <location>
        <begin position="35"/>
        <end position="113"/>
    </location>
</feature>
<dbReference type="GO" id="GO:0005737">
    <property type="term" value="C:cytoplasm"/>
    <property type="evidence" value="ECO:0007669"/>
    <property type="project" value="InterPro"/>
</dbReference>
<dbReference type="Gene3D" id="3.30.70.330">
    <property type="match status" value="1"/>
</dbReference>
<dbReference type="Pfam" id="PF00076">
    <property type="entry name" value="RRM_1"/>
    <property type="match status" value="1"/>
</dbReference>
<feature type="compositionally biased region" description="Basic residues" evidence="2">
    <location>
        <begin position="158"/>
        <end position="176"/>
    </location>
</feature>
<dbReference type="GO" id="GO:0003723">
    <property type="term" value="F:RNA binding"/>
    <property type="evidence" value="ECO:0007669"/>
    <property type="project" value="UniProtKB-UniRule"/>
</dbReference>
<dbReference type="InterPro" id="IPR012677">
    <property type="entry name" value="Nucleotide-bd_a/b_plait_sf"/>
</dbReference>
<dbReference type="AlphaFoldDB" id="A0AAW2ZBJ5"/>
<evidence type="ECO:0000256" key="2">
    <source>
        <dbReference type="SAM" id="MobiDB-lite"/>
    </source>
</evidence>
<evidence type="ECO:0000313" key="5">
    <source>
        <dbReference type="Proteomes" id="UP001431209"/>
    </source>
</evidence>
<dbReference type="PROSITE" id="PS50102">
    <property type="entry name" value="RRM"/>
    <property type="match status" value="1"/>
</dbReference>
<gene>
    <name evidence="4" type="ORF">AKO1_012081</name>
</gene>
<accession>A0AAW2ZBJ5</accession>
<dbReference type="GO" id="GO:0006396">
    <property type="term" value="P:RNA processing"/>
    <property type="evidence" value="ECO:0007669"/>
    <property type="project" value="InterPro"/>
</dbReference>
<dbReference type="EMBL" id="JAOPGA020001253">
    <property type="protein sequence ID" value="KAL0486664.1"/>
    <property type="molecule type" value="Genomic_DNA"/>
</dbReference>
<organism evidence="4 5">
    <name type="scientific">Acrasis kona</name>
    <dbReference type="NCBI Taxonomy" id="1008807"/>
    <lineage>
        <taxon>Eukaryota</taxon>
        <taxon>Discoba</taxon>
        <taxon>Heterolobosea</taxon>
        <taxon>Tetramitia</taxon>
        <taxon>Eutetramitia</taxon>
        <taxon>Acrasidae</taxon>
        <taxon>Acrasis</taxon>
    </lineage>
</organism>
<name>A0AAW2ZBJ5_9EUKA</name>
<dbReference type="InterPro" id="IPR000504">
    <property type="entry name" value="RRM_dom"/>
</dbReference>
<evidence type="ECO:0000259" key="3">
    <source>
        <dbReference type="PROSITE" id="PS50102"/>
    </source>
</evidence>
<dbReference type="InterPro" id="IPR035979">
    <property type="entry name" value="RBD_domain_sf"/>
</dbReference>
<feature type="compositionally biased region" description="Low complexity" evidence="2">
    <location>
        <begin position="125"/>
        <end position="151"/>
    </location>
</feature>
<dbReference type="InterPro" id="IPR008111">
    <property type="entry name" value="RNA-bd_8"/>
</dbReference>
<evidence type="ECO:0000256" key="1">
    <source>
        <dbReference type="PROSITE-ProRule" id="PRU00176"/>
    </source>
</evidence>
<dbReference type="PANTHER" id="PTHR45894">
    <property type="entry name" value="RNA-BINDING PROTEIN 8A"/>
    <property type="match status" value="1"/>
</dbReference>
<comment type="caution">
    <text evidence="4">The sequence shown here is derived from an EMBL/GenBank/DDBJ whole genome shotgun (WGS) entry which is preliminary data.</text>
</comment>
<evidence type="ECO:0000313" key="4">
    <source>
        <dbReference type="EMBL" id="KAL0486664.1"/>
    </source>
</evidence>
<feature type="region of interest" description="Disordered" evidence="2">
    <location>
        <begin position="123"/>
        <end position="176"/>
    </location>
</feature>
<feature type="region of interest" description="Disordered" evidence="2">
    <location>
        <begin position="1"/>
        <end position="27"/>
    </location>
</feature>